<accession>A0AAE3CJE4</accession>
<protein>
    <submittedName>
        <fullName evidence="2">ISAs1 family transposase</fullName>
    </submittedName>
</protein>
<reference evidence="2" key="1">
    <citation type="journal article" date="2021" name="ISME J.">
        <title>Genomic evolution of the class Acidithiobacillia: deep-branching Proteobacteria living in extreme acidic conditions.</title>
        <authorList>
            <person name="Moya-Beltran A."/>
            <person name="Beard S."/>
            <person name="Rojas-Villalobos C."/>
            <person name="Issotta F."/>
            <person name="Gallardo Y."/>
            <person name="Ulloa R."/>
            <person name="Giaveno A."/>
            <person name="Degli Esposti M."/>
            <person name="Johnson D.B."/>
            <person name="Quatrini R."/>
        </authorList>
    </citation>
    <scope>NUCLEOTIDE SEQUENCE</scope>
    <source>
        <strain evidence="2">VAN18-1</strain>
    </source>
</reference>
<name>A0AAE3CJE4_9PROT</name>
<evidence type="ECO:0000313" key="3">
    <source>
        <dbReference type="Proteomes" id="UP001197378"/>
    </source>
</evidence>
<gene>
    <name evidence="2" type="ORF">HFQ13_05700</name>
</gene>
<keyword evidence="3" id="KW-1185">Reference proteome</keyword>
<dbReference type="AlphaFoldDB" id="A0AAE3CJE4"/>
<dbReference type="InterPro" id="IPR025639">
    <property type="entry name" value="DruA"/>
</dbReference>
<dbReference type="Proteomes" id="UP001197378">
    <property type="component" value="Unassembled WGS sequence"/>
</dbReference>
<dbReference type="PANTHER" id="PTHR30298:SF0">
    <property type="entry name" value="PROTEIN YBFL-RELATED"/>
    <property type="match status" value="1"/>
</dbReference>
<evidence type="ECO:0000313" key="2">
    <source>
        <dbReference type="EMBL" id="MBU2787701.1"/>
    </source>
</evidence>
<dbReference type="PANTHER" id="PTHR30298">
    <property type="entry name" value="H REPEAT-ASSOCIATED PREDICTED TRANSPOSASE"/>
    <property type="match status" value="1"/>
</dbReference>
<sequence>MDTPTLTPNQQSALRRIQVRPILPTERERWNTLMQEHHYRGFRTMAGRTLRYVATLDDRWVALLGWQAAAYQCQAREQWIGWSWVLRRQRLHLIANNARFLILPGESFPNPASRILSLNLRRLSADWQSVYGHPIVLAETFVESPRFTGACYRAANWVDVGWTKGFARRPGGGYVYHGQPKRLLLYLLHPQARAWLAQPQPQSEWTKTPMQTVTLSDAQMEGLRQIFFRLPDTRKPRGKQHPLPAILTVAVAAVLAQAESYAAMAEWAARLTQTQLKRIRARFSPKTQRYIAPSEPTIRRVLQGANVDALDAAIGSWLLGIAQCEAIAVDGKVLKGAIREDGSQVHLLSAFMHGQGATIAQKEIAQKTNEIPELRNLLKDIDIQGKVVTADALHTQRETARFLVEDKKAEYLFTAVKGNQRKLRNRLICLPWEDSPPERRNR</sequence>
<feature type="domain" description="H repeat-associated protein N-terminal" evidence="1">
    <location>
        <begin position="226"/>
        <end position="318"/>
    </location>
</feature>
<dbReference type="InterPro" id="IPR047647">
    <property type="entry name" value="ISAs1_transpos"/>
</dbReference>
<organism evidence="2 3">
    <name type="scientific">Igneacidithiobacillus copahuensis</name>
    <dbReference type="NCBI Taxonomy" id="2724909"/>
    <lineage>
        <taxon>Bacteria</taxon>
        <taxon>Pseudomonadati</taxon>
        <taxon>Pseudomonadota</taxon>
        <taxon>Acidithiobacillia</taxon>
        <taxon>Acidithiobacillales</taxon>
        <taxon>Acidithiobacillaceae</taxon>
        <taxon>Igneacidithiobacillus</taxon>
    </lineage>
</organism>
<dbReference type="EMBL" id="JAAXYO010000060">
    <property type="protein sequence ID" value="MBU2787701.1"/>
    <property type="molecule type" value="Genomic_DNA"/>
</dbReference>
<dbReference type="InterPro" id="IPR032806">
    <property type="entry name" value="YbfD_N"/>
</dbReference>
<dbReference type="Pfam" id="PF13808">
    <property type="entry name" value="DDE_Tnp_1_assoc"/>
    <property type="match status" value="1"/>
</dbReference>
<evidence type="ECO:0000259" key="1">
    <source>
        <dbReference type="Pfam" id="PF13808"/>
    </source>
</evidence>
<comment type="caution">
    <text evidence="2">The sequence shown here is derived from an EMBL/GenBank/DDBJ whole genome shotgun (WGS) entry which is preliminary data.</text>
</comment>
<proteinExistence type="predicted"/>
<dbReference type="NCBIfam" id="NF033564">
    <property type="entry name" value="transpos_ISAs1"/>
    <property type="match status" value="1"/>
</dbReference>
<dbReference type="InterPro" id="IPR051698">
    <property type="entry name" value="Transposase_11-like"/>
</dbReference>
<dbReference type="Pfam" id="PF14236">
    <property type="entry name" value="DruA"/>
    <property type="match status" value="1"/>
</dbReference>